<proteinExistence type="predicted"/>
<feature type="compositionally biased region" description="Basic residues" evidence="1">
    <location>
        <begin position="44"/>
        <end position="55"/>
    </location>
</feature>
<protein>
    <submittedName>
        <fullName evidence="2">Uncharacterized protein</fullName>
    </submittedName>
</protein>
<organism evidence="2 3">
    <name type="scientific">Stylosanthes scabra</name>
    <dbReference type="NCBI Taxonomy" id="79078"/>
    <lineage>
        <taxon>Eukaryota</taxon>
        <taxon>Viridiplantae</taxon>
        <taxon>Streptophyta</taxon>
        <taxon>Embryophyta</taxon>
        <taxon>Tracheophyta</taxon>
        <taxon>Spermatophyta</taxon>
        <taxon>Magnoliopsida</taxon>
        <taxon>eudicotyledons</taxon>
        <taxon>Gunneridae</taxon>
        <taxon>Pentapetalae</taxon>
        <taxon>rosids</taxon>
        <taxon>fabids</taxon>
        <taxon>Fabales</taxon>
        <taxon>Fabaceae</taxon>
        <taxon>Papilionoideae</taxon>
        <taxon>50 kb inversion clade</taxon>
        <taxon>dalbergioids sensu lato</taxon>
        <taxon>Dalbergieae</taxon>
        <taxon>Pterocarpus clade</taxon>
        <taxon>Stylosanthes</taxon>
    </lineage>
</organism>
<evidence type="ECO:0000256" key="1">
    <source>
        <dbReference type="SAM" id="MobiDB-lite"/>
    </source>
</evidence>
<comment type="caution">
    <text evidence="2">The sequence shown here is derived from an EMBL/GenBank/DDBJ whole genome shotgun (WGS) entry which is preliminary data.</text>
</comment>
<dbReference type="EMBL" id="JASCZI010154618">
    <property type="protein sequence ID" value="MED6178088.1"/>
    <property type="molecule type" value="Genomic_DNA"/>
</dbReference>
<gene>
    <name evidence="2" type="ORF">PIB30_104345</name>
</gene>
<sequence length="55" mass="5590">DTEAHVDIESPDGSPSNTVATALGSKATFAGKSIAEGQGSNGKTFKRIGGKRKVD</sequence>
<evidence type="ECO:0000313" key="2">
    <source>
        <dbReference type="EMBL" id="MED6178088.1"/>
    </source>
</evidence>
<evidence type="ECO:0000313" key="3">
    <source>
        <dbReference type="Proteomes" id="UP001341840"/>
    </source>
</evidence>
<feature type="non-terminal residue" evidence="2">
    <location>
        <position position="1"/>
    </location>
</feature>
<dbReference type="Proteomes" id="UP001341840">
    <property type="component" value="Unassembled WGS sequence"/>
</dbReference>
<accession>A0ABU6W1D6</accession>
<feature type="region of interest" description="Disordered" evidence="1">
    <location>
        <begin position="34"/>
        <end position="55"/>
    </location>
</feature>
<keyword evidence="3" id="KW-1185">Reference proteome</keyword>
<reference evidence="2 3" key="1">
    <citation type="journal article" date="2023" name="Plants (Basel)">
        <title>Bridging the Gap: Combining Genomics and Transcriptomics Approaches to Understand Stylosanthes scabra, an Orphan Legume from the Brazilian Caatinga.</title>
        <authorList>
            <person name="Ferreira-Neto J.R.C."/>
            <person name="da Silva M.D."/>
            <person name="Binneck E."/>
            <person name="de Melo N.F."/>
            <person name="da Silva R.H."/>
            <person name="de Melo A.L.T.M."/>
            <person name="Pandolfi V."/>
            <person name="Bustamante F.O."/>
            <person name="Brasileiro-Vidal A.C."/>
            <person name="Benko-Iseppon A.M."/>
        </authorList>
    </citation>
    <scope>NUCLEOTIDE SEQUENCE [LARGE SCALE GENOMIC DNA]</scope>
    <source>
        <tissue evidence="2">Leaves</tissue>
    </source>
</reference>
<name>A0ABU6W1D6_9FABA</name>